<evidence type="ECO:0000313" key="8">
    <source>
        <dbReference type="RefSeq" id="XP_060667424.1"/>
    </source>
</evidence>
<keyword evidence="4" id="KW-0274">FAD</keyword>
<proteinExistence type="predicted"/>
<name>A0ABM3ZSG2_ZIZJJ</name>
<feature type="domain" description="Flavoprotein pyridine nucleotide cytochrome reductase-like FAD-binding" evidence="6">
    <location>
        <begin position="36"/>
        <end position="69"/>
    </location>
</feature>
<dbReference type="GeneID" id="107420910"/>
<comment type="cofactor">
    <cofactor evidence="1">
        <name>FAD</name>
        <dbReference type="ChEBI" id="CHEBI:57692"/>
    </cofactor>
</comment>
<evidence type="ECO:0000256" key="3">
    <source>
        <dbReference type="ARBA" id="ARBA00022630"/>
    </source>
</evidence>
<evidence type="ECO:0000256" key="4">
    <source>
        <dbReference type="ARBA" id="ARBA00022827"/>
    </source>
</evidence>
<gene>
    <name evidence="8" type="primary">LOC107420910</name>
</gene>
<evidence type="ECO:0000256" key="1">
    <source>
        <dbReference type="ARBA" id="ARBA00001974"/>
    </source>
</evidence>
<dbReference type="EC" id="1.6.2.2" evidence="2"/>
<accession>A0ABM3ZSG2</accession>
<evidence type="ECO:0000259" key="6">
    <source>
        <dbReference type="Pfam" id="PF00970"/>
    </source>
</evidence>
<dbReference type="PANTHER" id="PTHR19370">
    <property type="entry name" value="NADH-CYTOCHROME B5 REDUCTASE"/>
    <property type="match status" value="1"/>
</dbReference>
<dbReference type="RefSeq" id="XP_060667424.1">
    <property type="nucleotide sequence ID" value="XM_060811441.1"/>
</dbReference>
<evidence type="ECO:0000256" key="5">
    <source>
        <dbReference type="ARBA" id="ARBA00023002"/>
    </source>
</evidence>
<reference evidence="8" key="1">
    <citation type="submission" date="2025-08" db="UniProtKB">
        <authorList>
            <consortium name="RefSeq"/>
        </authorList>
    </citation>
    <scope>IDENTIFICATION</scope>
    <source>
        <tissue evidence="8">Seedling</tissue>
    </source>
</reference>
<dbReference type="SUPFAM" id="SSF63380">
    <property type="entry name" value="Riboflavin synthase domain-like"/>
    <property type="match status" value="1"/>
</dbReference>
<protein>
    <recommendedName>
        <fullName evidence="2">cytochrome-b5 reductase</fullName>
        <ecNumber evidence="2">1.6.2.2</ecNumber>
    </recommendedName>
</protein>
<dbReference type="InterPro" id="IPR017938">
    <property type="entry name" value="Riboflavin_synthase-like_b-brl"/>
</dbReference>
<keyword evidence="5" id="KW-0560">Oxidoreductase</keyword>
<dbReference type="PANTHER" id="PTHR19370:SF171">
    <property type="entry name" value="NADH-CYTOCHROME B5 REDUCTASE 2"/>
    <property type="match status" value="1"/>
</dbReference>
<dbReference type="Proteomes" id="UP001652623">
    <property type="component" value="Chromosome 1"/>
</dbReference>
<evidence type="ECO:0000256" key="2">
    <source>
        <dbReference type="ARBA" id="ARBA00012011"/>
    </source>
</evidence>
<sequence>MHLGANPSPVIEFLSEHLQQFLVESLICTMLPHLTWYTPISDPDAKGYFDLLIKVYPEGKMSQHFASLNQIQNSNPLDEYLVFLEEILCFLKSCRP</sequence>
<dbReference type="InterPro" id="IPR008333">
    <property type="entry name" value="Cbr1-like_FAD-bd_dom"/>
</dbReference>
<dbReference type="Pfam" id="PF00970">
    <property type="entry name" value="FAD_binding_6"/>
    <property type="match status" value="1"/>
</dbReference>
<keyword evidence="7" id="KW-1185">Reference proteome</keyword>
<dbReference type="Gene3D" id="2.40.30.10">
    <property type="entry name" value="Translation factors"/>
    <property type="match status" value="1"/>
</dbReference>
<organism evidence="7 8">
    <name type="scientific">Ziziphus jujuba</name>
    <name type="common">Chinese jujube</name>
    <name type="synonym">Ziziphus sativa</name>
    <dbReference type="NCBI Taxonomy" id="326968"/>
    <lineage>
        <taxon>Eukaryota</taxon>
        <taxon>Viridiplantae</taxon>
        <taxon>Streptophyta</taxon>
        <taxon>Embryophyta</taxon>
        <taxon>Tracheophyta</taxon>
        <taxon>Spermatophyta</taxon>
        <taxon>Magnoliopsida</taxon>
        <taxon>eudicotyledons</taxon>
        <taxon>Gunneridae</taxon>
        <taxon>Pentapetalae</taxon>
        <taxon>rosids</taxon>
        <taxon>fabids</taxon>
        <taxon>Rosales</taxon>
        <taxon>Rhamnaceae</taxon>
        <taxon>Paliureae</taxon>
        <taxon>Ziziphus</taxon>
    </lineage>
</organism>
<evidence type="ECO:0000313" key="7">
    <source>
        <dbReference type="Proteomes" id="UP001652623"/>
    </source>
</evidence>
<keyword evidence="3" id="KW-0285">Flavoprotein</keyword>
<dbReference type="InterPro" id="IPR001834">
    <property type="entry name" value="CBR-like"/>
</dbReference>